<dbReference type="InterPro" id="IPR003961">
    <property type="entry name" value="FN3_dom"/>
</dbReference>
<dbReference type="PROSITE" id="PS50853">
    <property type="entry name" value="FN3"/>
    <property type="match status" value="1"/>
</dbReference>
<dbReference type="CDD" id="cd00063">
    <property type="entry name" value="FN3"/>
    <property type="match status" value="1"/>
</dbReference>
<dbReference type="Pfam" id="PF00041">
    <property type="entry name" value="fn3"/>
    <property type="match status" value="1"/>
</dbReference>
<gene>
    <name evidence="2" type="ORF">KP001_03810</name>
</gene>
<feature type="domain" description="Fibronectin type-III" evidence="1">
    <location>
        <begin position="205"/>
        <end position="303"/>
    </location>
</feature>
<dbReference type="Pfam" id="PF17957">
    <property type="entry name" value="Big_7"/>
    <property type="match status" value="7"/>
</dbReference>
<organism evidence="2 3">
    <name type="scientific">Geomonas subterranea</name>
    <dbReference type="NCBI Taxonomy" id="2847989"/>
    <lineage>
        <taxon>Bacteria</taxon>
        <taxon>Pseudomonadati</taxon>
        <taxon>Thermodesulfobacteriota</taxon>
        <taxon>Desulfuromonadia</taxon>
        <taxon>Geobacterales</taxon>
        <taxon>Geobacteraceae</taxon>
        <taxon>Geomonas</taxon>
    </lineage>
</organism>
<protein>
    <submittedName>
        <fullName evidence="2">Fibronectin type III domain-containing protein</fullName>
    </submittedName>
</protein>
<dbReference type="Proteomes" id="UP000683559">
    <property type="component" value="Chromosome"/>
</dbReference>
<evidence type="ECO:0000259" key="1">
    <source>
        <dbReference type="PROSITE" id="PS50853"/>
    </source>
</evidence>
<dbReference type="RefSeq" id="WP_217288253.1">
    <property type="nucleotide sequence ID" value="NZ_CP077683.1"/>
</dbReference>
<dbReference type="SMART" id="SM00060">
    <property type="entry name" value="FN3"/>
    <property type="match status" value="1"/>
</dbReference>
<reference evidence="2 3" key="1">
    <citation type="submission" date="2021-06" db="EMBL/GenBank/DDBJ databases">
        <title>Gemonas diversity in paddy soil.</title>
        <authorList>
            <person name="Liu G."/>
        </authorList>
    </citation>
    <scope>NUCLEOTIDE SEQUENCE [LARGE SCALE GENOMIC DNA]</scope>
    <source>
        <strain evidence="2 3">RG2</strain>
    </source>
</reference>
<evidence type="ECO:0000313" key="3">
    <source>
        <dbReference type="Proteomes" id="UP000683559"/>
    </source>
</evidence>
<proteinExistence type="predicted"/>
<sequence>MRSFFRRALGQILVDGKFLSKRTLDRALEQQKQTHELLGAVLVRMGVLRPSDVDVPLMIQGHLSSMEDAVKLAAGQRQLLGSLLVLSGKITAAQLDHAIAEHQRTGERLGEVFIRLGMLTEIQLKGLLELQHNQESPASTPLRLGELLVSSGFITRQQLDLALAKQSRTGQKLGEVIVAEGFARRSQINHVVRLQKMCINSVLAAILSMGAMTASASASSVSLAWDPSSDATVVGYKVYYQPDSQTTPFQGPAPVDVQSLTAATIDNLDPSHSYSFAVTAYDVDGIESDYSNIVTVVESVPPATAITYPAPSATVAGAVTITADATDNIAVASVEFYVNGVLKGSAAAAPYVYSWDTASLAPGSYTLQTKAFDAAGNSALSQAISVTVANDVLAPTVSLASPANNMTVSGAVTVSANATDNVGVSRVEFYLNNTLLGATNVAPYSYTWDTRTMTNGVYSLTAKAFDAVGNAGQSQVVTVNVMNDLVAPVVNITSPASNATVTGTVTVAADATDNIGVSKVEFYRDGVLAATSAAAPYGYTWDTTQAANGSHTLTSRAYDAAGNVGQSQSVTVTVANTSSDLIAPTVSITSPAPNAIVSGKVAVTVNATDDVGVTKVEYYRNTTLIATIKSAPFTYSWDTTTVVDGNWTLSTKAYDAAGNVGQSQSVTVTVANTSSDLIAPTVSITSPAPNAIVSGKVAVTVNATDDVGVSKVEYYRNTTLIATIKSAPFTYSWDTTTVVDGNWTLSTKAYDAAGNVGQSQSVTVTVANTSSDLIAPAVSLTSPGSGSTVTGSVVISANASDNVGVSKVEFYRDGTLLSTLSASPYSYTWDTKTSTNGSHTLTAKAYDAAGNVGSSQNVSVTVQNDLQAPAVAITSPSNNATVSGTVTVSANASDNVGVTKVNFYRSGVLIATSTSAPYRFNWNTKTVPNGSYSLTATAYDAAGNTQSSQIAVNVKNK</sequence>
<keyword evidence="3" id="KW-1185">Reference proteome</keyword>
<name>A0ABX8LLU6_9BACT</name>
<accession>A0ABX8LLU6</accession>
<evidence type="ECO:0000313" key="2">
    <source>
        <dbReference type="EMBL" id="QXE91675.1"/>
    </source>
</evidence>
<dbReference type="EMBL" id="CP077683">
    <property type="protein sequence ID" value="QXE91675.1"/>
    <property type="molecule type" value="Genomic_DNA"/>
</dbReference>